<gene>
    <name evidence="1" type="ORF">FHG85_09030</name>
</gene>
<reference evidence="1 2" key="1">
    <citation type="submission" date="2019-07" db="EMBL/GenBank/DDBJ databases">
        <title>Thalassofilum flectens gen. nov., sp. nov., a novel moderate thermophilic anaerobe from a shallow sea hot spring in Kunashir Island (Russia), representing a new family in the order Bacteroidales, and proposal of Thalassofilacea fam. nov.</title>
        <authorList>
            <person name="Kochetkova T.V."/>
            <person name="Podosokorskaya O.A."/>
            <person name="Novikov A."/>
            <person name="Elcheninov A.G."/>
            <person name="Toshchakov S.V."/>
            <person name="Kublanov I.V."/>
        </authorList>
    </citation>
    <scope>NUCLEOTIDE SEQUENCE [LARGE SCALE GENOMIC DNA]</scope>
    <source>
        <strain evidence="1 2">38-H</strain>
    </source>
</reference>
<proteinExistence type="predicted"/>
<sequence>MQLFIVVSTKGKLNMKSLRILLTVFLFIKLFCVHGQTQMMHIAGYGSSNFKASFLRVEDRTLTSKSIVGSEYLTKEWMIGELRLKNNIKYKSLFRFNIASQNIELIYNNDTLVFMDPFQVLAFNFMGKKFIYDIITSKDHFGPYIQGAYLEVLVDGRCQLLKKYDKSISESNVGLRYGAAETSINAYQTQTSLFIRVEENTSPTKFYGKKNELLHLLGKKRKEIEEFISLNKLNLKKENDLIKIISFYNQII</sequence>
<evidence type="ECO:0000313" key="1">
    <source>
        <dbReference type="EMBL" id="QKG80400.1"/>
    </source>
</evidence>
<evidence type="ECO:0000313" key="2">
    <source>
        <dbReference type="Proteomes" id="UP000500961"/>
    </source>
</evidence>
<accession>A0A7D4BC12</accession>
<name>A0A7D4BC12_9BACT</name>
<dbReference type="KEGG" id="ttz:FHG85_09030"/>
<dbReference type="Proteomes" id="UP000500961">
    <property type="component" value="Chromosome"/>
</dbReference>
<dbReference type="RefSeq" id="WP_173075084.1">
    <property type="nucleotide sequence ID" value="NZ_CP041345.1"/>
</dbReference>
<dbReference type="AlphaFoldDB" id="A0A7D4BC12"/>
<protein>
    <submittedName>
        <fullName evidence="1">Uncharacterized protein</fullName>
    </submittedName>
</protein>
<keyword evidence="2" id="KW-1185">Reference proteome</keyword>
<organism evidence="1 2">
    <name type="scientific">Tenuifilum thalassicum</name>
    <dbReference type="NCBI Taxonomy" id="2590900"/>
    <lineage>
        <taxon>Bacteria</taxon>
        <taxon>Pseudomonadati</taxon>
        <taxon>Bacteroidota</taxon>
        <taxon>Bacteroidia</taxon>
        <taxon>Bacteroidales</taxon>
        <taxon>Tenuifilaceae</taxon>
        <taxon>Tenuifilum</taxon>
    </lineage>
</organism>
<dbReference type="EMBL" id="CP041345">
    <property type="protein sequence ID" value="QKG80400.1"/>
    <property type="molecule type" value="Genomic_DNA"/>
</dbReference>